<dbReference type="Proteomes" id="UP001060085">
    <property type="component" value="Linkage Group LG06"/>
</dbReference>
<sequence length="485" mass="53323">MEAGGEHQFSDRAKVNGISTTVSLTADGKLRWSNRCLAVEKEVLGFAVEGSKLRIKALIERGVGICCSGSKGTLLKKTFTFEPLSENQLRLWSQKLQQLIDSLGRPKRLFVFVNPYGGKKSASKIFVDDVKPLLEDANIVYEVQETKHQGHAKEIAQTLDLSKYDGIVCVSGDGILVEVVNGLLQRTDWTTAIRMPLGVVPAGTGNGMVKSLLDSVGEPCLPPNAILTIIRGHKLSLDVATITQGETRFFSVLMLAWGLVADIDIESEKYRWMGSARIDFYAIKRIFSLRKYNGRIRYVPAPGYEAHGEAIIPERDSNGEIFPNENGSDEGPGKIQQCGYQGSGIDVKNLEWRKIDGPFVSIWLHNVPWGSEDTMAAPDAKFSDGYLDLIMIKDCTKLGLLSLMTQMNNGGHVKSPYVTYLKVKAFVLEPGLRNDDPGKEGIIDVDGEVLARGVGTYKYGQKTLMAYDKLSINVDQGLATLFSPI</sequence>
<name>A0ACC0AAF2_CATRO</name>
<gene>
    <name evidence="1" type="ORF">M9H77_25766</name>
</gene>
<protein>
    <submittedName>
        <fullName evidence="1">Uncharacterized protein</fullName>
    </submittedName>
</protein>
<organism evidence="1 2">
    <name type="scientific">Catharanthus roseus</name>
    <name type="common">Madagascar periwinkle</name>
    <name type="synonym">Vinca rosea</name>
    <dbReference type="NCBI Taxonomy" id="4058"/>
    <lineage>
        <taxon>Eukaryota</taxon>
        <taxon>Viridiplantae</taxon>
        <taxon>Streptophyta</taxon>
        <taxon>Embryophyta</taxon>
        <taxon>Tracheophyta</taxon>
        <taxon>Spermatophyta</taxon>
        <taxon>Magnoliopsida</taxon>
        <taxon>eudicotyledons</taxon>
        <taxon>Gunneridae</taxon>
        <taxon>Pentapetalae</taxon>
        <taxon>asterids</taxon>
        <taxon>lamiids</taxon>
        <taxon>Gentianales</taxon>
        <taxon>Apocynaceae</taxon>
        <taxon>Rauvolfioideae</taxon>
        <taxon>Vinceae</taxon>
        <taxon>Catharanthinae</taxon>
        <taxon>Catharanthus</taxon>
    </lineage>
</organism>
<accession>A0ACC0AAF2</accession>
<dbReference type="EMBL" id="CM044706">
    <property type="protein sequence ID" value="KAI5656973.1"/>
    <property type="molecule type" value="Genomic_DNA"/>
</dbReference>
<keyword evidence="2" id="KW-1185">Reference proteome</keyword>
<comment type="caution">
    <text evidence="1">The sequence shown here is derived from an EMBL/GenBank/DDBJ whole genome shotgun (WGS) entry which is preliminary data.</text>
</comment>
<evidence type="ECO:0000313" key="2">
    <source>
        <dbReference type="Proteomes" id="UP001060085"/>
    </source>
</evidence>
<proteinExistence type="predicted"/>
<evidence type="ECO:0000313" key="1">
    <source>
        <dbReference type="EMBL" id="KAI5656973.1"/>
    </source>
</evidence>
<reference evidence="2" key="1">
    <citation type="journal article" date="2023" name="Nat. Plants">
        <title>Single-cell RNA sequencing provides a high-resolution roadmap for understanding the multicellular compartmentation of specialized metabolism.</title>
        <authorList>
            <person name="Sun S."/>
            <person name="Shen X."/>
            <person name="Li Y."/>
            <person name="Li Y."/>
            <person name="Wang S."/>
            <person name="Li R."/>
            <person name="Zhang H."/>
            <person name="Shen G."/>
            <person name="Guo B."/>
            <person name="Wei J."/>
            <person name="Xu J."/>
            <person name="St-Pierre B."/>
            <person name="Chen S."/>
            <person name="Sun C."/>
        </authorList>
    </citation>
    <scope>NUCLEOTIDE SEQUENCE [LARGE SCALE GENOMIC DNA]</scope>
</reference>